<dbReference type="GO" id="GO:0046873">
    <property type="term" value="F:metal ion transmembrane transporter activity"/>
    <property type="evidence" value="ECO:0007669"/>
    <property type="project" value="InterPro"/>
</dbReference>
<evidence type="ECO:0000256" key="2">
    <source>
        <dbReference type="ARBA" id="ARBA00022692"/>
    </source>
</evidence>
<evidence type="ECO:0000256" key="5">
    <source>
        <dbReference type="SAM" id="MobiDB-lite"/>
    </source>
</evidence>
<dbReference type="GO" id="GO:0016020">
    <property type="term" value="C:membrane"/>
    <property type="evidence" value="ECO:0007669"/>
    <property type="project" value="UniProtKB-SubCell"/>
</dbReference>
<organism evidence="7 8">
    <name type="scientific">Didymella pomorum</name>
    <dbReference type="NCBI Taxonomy" id="749634"/>
    <lineage>
        <taxon>Eukaryota</taxon>
        <taxon>Fungi</taxon>
        <taxon>Dikarya</taxon>
        <taxon>Ascomycota</taxon>
        <taxon>Pezizomycotina</taxon>
        <taxon>Dothideomycetes</taxon>
        <taxon>Pleosporomycetidae</taxon>
        <taxon>Pleosporales</taxon>
        <taxon>Pleosporineae</taxon>
        <taxon>Didymellaceae</taxon>
        <taxon>Didymella</taxon>
    </lineage>
</organism>
<protein>
    <submittedName>
        <fullName evidence="7">Uncharacterized protein</fullName>
    </submittedName>
</protein>
<evidence type="ECO:0000313" key="8">
    <source>
        <dbReference type="Proteomes" id="UP001140510"/>
    </source>
</evidence>
<feature type="compositionally biased region" description="Pro residues" evidence="5">
    <location>
        <begin position="22"/>
        <end position="32"/>
    </location>
</feature>
<name>A0A9W8ZDU3_9PLEO</name>
<keyword evidence="2 6" id="KW-0812">Transmembrane</keyword>
<comment type="caution">
    <text evidence="7">The sequence shown here is derived from an EMBL/GenBank/DDBJ whole genome shotgun (WGS) entry which is preliminary data.</text>
</comment>
<dbReference type="OrthoDB" id="5428055at2759"/>
<dbReference type="Pfam" id="PF01544">
    <property type="entry name" value="CorA"/>
    <property type="match status" value="1"/>
</dbReference>
<dbReference type="InterPro" id="IPR045863">
    <property type="entry name" value="CorA_TM1_TM2"/>
</dbReference>
<keyword evidence="4 6" id="KW-0472">Membrane</keyword>
<comment type="subcellular location">
    <subcellularLocation>
        <location evidence="1">Membrane</location>
        <topology evidence="1">Multi-pass membrane protein</topology>
    </subcellularLocation>
</comment>
<feature type="region of interest" description="Disordered" evidence="5">
    <location>
        <begin position="258"/>
        <end position="279"/>
    </location>
</feature>
<dbReference type="EMBL" id="JAPEVA010000043">
    <property type="protein sequence ID" value="KAJ4404375.1"/>
    <property type="molecule type" value="Genomic_DNA"/>
</dbReference>
<feature type="transmembrane region" description="Helical" evidence="6">
    <location>
        <begin position="504"/>
        <end position="524"/>
    </location>
</feature>
<evidence type="ECO:0000256" key="6">
    <source>
        <dbReference type="SAM" id="Phobius"/>
    </source>
</evidence>
<feature type="transmembrane region" description="Helical" evidence="6">
    <location>
        <begin position="473"/>
        <end position="492"/>
    </location>
</feature>
<dbReference type="Gene3D" id="1.20.58.340">
    <property type="entry name" value="Magnesium transport protein CorA, transmembrane region"/>
    <property type="match status" value="1"/>
</dbReference>
<evidence type="ECO:0000256" key="1">
    <source>
        <dbReference type="ARBA" id="ARBA00004141"/>
    </source>
</evidence>
<gene>
    <name evidence="7" type="ORF">N0V91_005896</name>
</gene>
<keyword evidence="8" id="KW-1185">Reference proteome</keyword>
<dbReference type="AlphaFoldDB" id="A0A9W8ZDU3"/>
<evidence type="ECO:0000313" key="7">
    <source>
        <dbReference type="EMBL" id="KAJ4404375.1"/>
    </source>
</evidence>
<accession>A0A9W8ZDU3</accession>
<feature type="region of interest" description="Disordered" evidence="5">
    <location>
        <begin position="1"/>
        <end position="36"/>
    </location>
</feature>
<keyword evidence="3 6" id="KW-1133">Transmembrane helix</keyword>
<dbReference type="Proteomes" id="UP001140510">
    <property type="component" value="Unassembled WGS sequence"/>
</dbReference>
<evidence type="ECO:0000256" key="4">
    <source>
        <dbReference type="ARBA" id="ARBA00023136"/>
    </source>
</evidence>
<evidence type="ECO:0000256" key="3">
    <source>
        <dbReference type="ARBA" id="ARBA00022989"/>
    </source>
</evidence>
<sequence length="570" mass="65119">MRGLSPNGKVPAQSSIQSATPSPQPGSNPPNPGKVGEWLCADGRYREYIEALSKTNPGLTTADPNNKDIPLGFGNATVVMLEAPAGGRPKFTSTEFASCKELEKHLDTVSRPLGVRRIYIMEGLARDYVATMGGHFFMEPTFWLRQERTCVWSTDFTPVSDALPQPSLLNPEKSFHVQYCELREFDKALESRPFFCKRTGRHVGMTAPRQGADTTTAIMRRKVSWWSADRSDDDKGWDVIILCDPQLGELKPDPKKYITSQNKEPKQTIPHPTRKLDDDEKLCNTPFQGGYIDFVPPLPATKGNIPKISHHPHGSMLRDLVYYHETSAHRLEEDKEWEEPITSAFFVKKIVAAHELQLADYIKSVLPSLELKLTTGWVEEKEQWKGLQTISRRCGNYRDDIEDTLMSLGFALDIPKSFRQRTWENCEIDYQYAYFRMKTLKERADNLMTSMTGLASIAGNHQNLEEAKRVKRLNLLALLFIPLAYTSSLFSMQDEYMPNKSQFWVYWVCAIGVVIFTSVVTWVLDRALNDAAEWSLANFKKWPAWGQREPQELLNRRRTGLWGPTRRMTR</sequence>
<dbReference type="InterPro" id="IPR002523">
    <property type="entry name" value="MgTranspt_CorA/ZnTranspt_ZntB"/>
</dbReference>
<reference evidence="7" key="1">
    <citation type="submission" date="2022-10" db="EMBL/GenBank/DDBJ databases">
        <title>Tapping the CABI collections for fungal endophytes: first genome assemblies for Collariella, Neodidymelliopsis, Ascochyta clinopodiicola, Didymella pomorum, Didymosphaeria variabile, Neocosmospora piperis and Neocucurbitaria cava.</title>
        <authorList>
            <person name="Hill R."/>
        </authorList>
    </citation>
    <scope>NUCLEOTIDE SEQUENCE</scope>
    <source>
        <strain evidence="7">IMI 355091</strain>
    </source>
</reference>
<proteinExistence type="predicted"/>
<dbReference type="SUPFAM" id="SSF144083">
    <property type="entry name" value="Magnesium transport protein CorA, transmembrane region"/>
    <property type="match status" value="1"/>
</dbReference>